<evidence type="ECO:0000256" key="8">
    <source>
        <dbReference type="SAM" id="Coils"/>
    </source>
</evidence>
<protein>
    <recommendedName>
        <fullName evidence="10">Zn(2)-C6 fungal-type domain-containing protein</fullName>
    </recommendedName>
</protein>
<comment type="subcellular location">
    <subcellularLocation>
        <location evidence="1">Nucleus</location>
    </subcellularLocation>
</comment>
<accession>A0A3N4IYR5</accession>
<keyword evidence="8" id="KW-0175">Coiled coil</keyword>
<dbReference type="OrthoDB" id="1924787at2759"/>
<keyword evidence="7" id="KW-0539">Nucleus</keyword>
<evidence type="ECO:0000256" key="2">
    <source>
        <dbReference type="ARBA" id="ARBA00022723"/>
    </source>
</evidence>
<keyword evidence="5" id="KW-0238">DNA-binding</keyword>
<gene>
    <name evidence="11" type="ORF">L873DRAFT_1721700</name>
</gene>
<keyword evidence="3" id="KW-0862">Zinc</keyword>
<dbReference type="CDD" id="cd12148">
    <property type="entry name" value="fungal_TF_MHR"/>
    <property type="match status" value="1"/>
</dbReference>
<dbReference type="Gene3D" id="4.10.240.10">
    <property type="entry name" value="Zn(2)-C6 fungal-type DNA-binding domain"/>
    <property type="match status" value="1"/>
</dbReference>
<dbReference type="STRING" id="1336337.A0A3N4IYR5"/>
<keyword evidence="6" id="KW-0804">Transcription</keyword>
<dbReference type="Proteomes" id="UP000276215">
    <property type="component" value="Unassembled WGS sequence"/>
</dbReference>
<evidence type="ECO:0000256" key="1">
    <source>
        <dbReference type="ARBA" id="ARBA00004123"/>
    </source>
</evidence>
<dbReference type="PROSITE" id="PS00463">
    <property type="entry name" value="ZN2_CY6_FUNGAL_1"/>
    <property type="match status" value="1"/>
</dbReference>
<reference evidence="11 12" key="1">
    <citation type="journal article" date="2018" name="Nat. Ecol. Evol.">
        <title>Pezizomycetes genomes reveal the molecular basis of ectomycorrhizal truffle lifestyle.</title>
        <authorList>
            <person name="Murat C."/>
            <person name="Payen T."/>
            <person name="Noel B."/>
            <person name="Kuo A."/>
            <person name="Morin E."/>
            <person name="Chen J."/>
            <person name="Kohler A."/>
            <person name="Krizsan K."/>
            <person name="Balestrini R."/>
            <person name="Da Silva C."/>
            <person name="Montanini B."/>
            <person name="Hainaut M."/>
            <person name="Levati E."/>
            <person name="Barry K.W."/>
            <person name="Belfiori B."/>
            <person name="Cichocki N."/>
            <person name="Clum A."/>
            <person name="Dockter R.B."/>
            <person name="Fauchery L."/>
            <person name="Guy J."/>
            <person name="Iotti M."/>
            <person name="Le Tacon F."/>
            <person name="Lindquist E.A."/>
            <person name="Lipzen A."/>
            <person name="Malagnac F."/>
            <person name="Mello A."/>
            <person name="Molinier V."/>
            <person name="Miyauchi S."/>
            <person name="Poulain J."/>
            <person name="Riccioni C."/>
            <person name="Rubini A."/>
            <person name="Sitrit Y."/>
            <person name="Splivallo R."/>
            <person name="Traeger S."/>
            <person name="Wang M."/>
            <person name="Zifcakova L."/>
            <person name="Wipf D."/>
            <person name="Zambonelli A."/>
            <person name="Paolocci F."/>
            <person name="Nowrousian M."/>
            <person name="Ottonello S."/>
            <person name="Baldrian P."/>
            <person name="Spatafora J.W."/>
            <person name="Henrissat B."/>
            <person name="Nagy L.G."/>
            <person name="Aury J.M."/>
            <person name="Wincker P."/>
            <person name="Grigoriev I.V."/>
            <person name="Bonfante P."/>
            <person name="Martin F.M."/>
        </authorList>
    </citation>
    <scope>NUCLEOTIDE SEQUENCE [LARGE SCALE GENOMIC DNA]</scope>
    <source>
        <strain evidence="11 12">120613-1</strain>
    </source>
</reference>
<dbReference type="GO" id="GO:0000981">
    <property type="term" value="F:DNA-binding transcription factor activity, RNA polymerase II-specific"/>
    <property type="evidence" value="ECO:0007669"/>
    <property type="project" value="InterPro"/>
</dbReference>
<feature type="compositionally biased region" description="Polar residues" evidence="9">
    <location>
        <begin position="795"/>
        <end position="806"/>
    </location>
</feature>
<feature type="region of interest" description="Disordered" evidence="9">
    <location>
        <begin position="778"/>
        <end position="846"/>
    </location>
</feature>
<dbReference type="InterPro" id="IPR050987">
    <property type="entry name" value="AtrR-like"/>
</dbReference>
<evidence type="ECO:0000313" key="11">
    <source>
        <dbReference type="EMBL" id="RPA89461.1"/>
    </source>
</evidence>
<feature type="compositionally biased region" description="Low complexity" evidence="9">
    <location>
        <begin position="809"/>
        <end position="824"/>
    </location>
</feature>
<evidence type="ECO:0000256" key="5">
    <source>
        <dbReference type="ARBA" id="ARBA00023125"/>
    </source>
</evidence>
<evidence type="ECO:0000259" key="10">
    <source>
        <dbReference type="PROSITE" id="PS50048"/>
    </source>
</evidence>
<dbReference type="InterPro" id="IPR036864">
    <property type="entry name" value="Zn2-C6_fun-type_DNA-bd_sf"/>
</dbReference>
<organism evidence="11 12">
    <name type="scientific">Choiromyces venosus 120613-1</name>
    <dbReference type="NCBI Taxonomy" id="1336337"/>
    <lineage>
        <taxon>Eukaryota</taxon>
        <taxon>Fungi</taxon>
        <taxon>Dikarya</taxon>
        <taxon>Ascomycota</taxon>
        <taxon>Pezizomycotina</taxon>
        <taxon>Pezizomycetes</taxon>
        <taxon>Pezizales</taxon>
        <taxon>Tuberaceae</taxon>
        <taxon>Choiromyces</taxon>
    </lineage>
</organism>
<evidence type="ECO:0000256" key="6">
    <source>
        <dbReference type="ARBA" id="ARBA00023163"/>
    </source>
</evidence>
<feature type="compositionally biased region" description="Basic and acidic residues" evidence="9">
    <location>
        <begin position="122"/>
        <end position="131"/>
    </location>
</feature>
<evidence type="ECO:0000256" key="9">
    <source>
        <dbReference type="SAM" id="MobiDB-lite"/>
    </source>
</evidence>
<dbReference type="CDD" id="cd00067">
    <property type="entry name" value="GAL4"/>
    <property type="match status" value="1"/>
</dbReference>
<dbReference type="SMART" id="SM00066">
    <property type="entry name" value="GAL4"/>
    <property type="match status" value="1"/>
</dbReference>
<dbReference type="GO" id="GO:0006351">
    <property type="term" value="P:DNA-templated transcription"/>
    <property type="evidence" value="ECO:0007669"/>
    <property type="project" value="InterPro"/>
</dbReference>
<feature type="compositionally biased region" description="Polar residues" evidence="9">
    <location>
        <begin position="666"/>
        <end position="675"/>
    </location>
</feature>
<dbReference type="InterPro" id="IPR001138">
    <property type="entry name" value="Zn2Cys6_DnaBD"/>
</dbReference>
<feature type="region of interest" description="Disordered" evidence="9">
    <location>
        <begin position="108"/>
        <end position="131"/>
    </location>
</feature>
<dbReference type="FunFam" id="4.10.240.10:FF:000007">
    <property type="entry name" value="C6 transcription factor FacB"/>
    <property type="match status" value="1"/>
</dbReference>
<dbReference type="EMBL" id="ML120578">
    <property type="protein sequence ID" value="RPA89461.1"/>
    <property type="molecule type" value="Genomic_DNA"/>
</dbReference>
<evidence type="ECO:0000313" key="12">
    <source>
        <dbReference type="Proteomes" id="UP000276215"/>
    </source>
</evidence>
<dbReference type="PANTHER" id="PTHR46910">
    <property type="entry name" value="TRANSCRIPTION FACTOR PDR1"/>
    <property type="match status" value="1"/>
</dbReference>
<feature type="region of interest" description="Disordered" evidence="9">
    <location>
        <begin position="612"/>
        <end position="640"/>
    </location>
</feature>
<dbReference type="AlphaFoldDB" id="A0A3N4IYR5"/>
<dbReference type="GO" id="GO:0008270">
    <property type="term" value="F:zinc ion binding"/>
    <property type="evidence" value="ECO:0007669"/>
    <property type="project" value="InterPro"/>
</dbReference>
<dbReference type="InterPro" id="IPR007219">
    <property type="entry name" value="XnlR_reg_dom"/>
</dbReference>
<sequence length="876" mass="96131">MPGILPMKLIKCGSSQTRIAQACDRCRSKKIRCDGIRPCCSQCANVGFECKTSDKLSRRAFPRGYTESLEERVRCLEQEVREMKDLLDAKDEQLDMLSRIHSFSPYSPPASAVSGGSHRAHKSPESARSDSADLGLDDTFVIHEMSSLVGGSEADGNGIFYVGSSSGRLFLELFKKKSGADFNPDIFFEARQSVKSSEQNNSHDNTIKTPPRLLSDHLLVSYFQEYHPLFPVLHRPTFLASYEKLVSGDGSRANTLPHHSVAQLFLVFAIAQQQSEPRNGPDQQFDAQWQRSLNAIIMDSTIETLQCLVLAQLYCFSKGDYSRLLQYKSLAVGIALRLGLNQSQRKFTLGALGGEMRKRTFWSVYCLDSFSAAMLGLPKLFKDEDIDTEYPSDIDDEYVSEKGFLPTLPGDSTKISSALALFRSSRVLSKVLDAVYPTSSSHEVSYTKLNQLEDELEAWKSGLAPHLRLEFVNGTPATNVVHSRSPLLVLAYHYIRSLIHRPIISSTLDSKVSASLHMIRESSKSIIQIVQLLTERKLGFSFCLNKTQLLLMSGFTLLYSTVDCPQHTPLAKENQRLIAGVLEELENCHPLMAQELRPIVVAVVKIEPRITTANRSQHENPKEYTQSPLTPPLVSPTEQGPLRRRFSSISAEFSLRGGKNGGIRRASSQDMSSMGNRGGVRLTSASLTDLSPTPRVRYPAAGHAATVKIPQSRQSMSLDSSYLDDLWDMGSNDLHSSSQNPPSISAYAWERMLATIDQTHAAHIYGGEDGGSGTLIHPSDSLSAETGTRPVDQHWSLSETPTTASFRGTPPSISSFSTLSEESFAGGGDDVRASAGDPDVGSGCPDSDNLGDFLGPLMGTQGGGSGGTLLENEWHM</sequence>
<dbReference type="Pfam" id="PF04082">
    <property type="entry name" value="Fungal_trans"/>
    <property type="match status" value="1"/>
</dbReference>
<evidence type="ECO:0000256" key="7">
    <source>
        <dbReference type="ARBA" id="ARBA00023242"/>
    </source>
</evidence>
<dbReference type="PROSITE" id="PS50048">
    <property type="entry name" value="ZN2_CY6_FUNGAL_2"/>
    <property type="match status" value="1"/>
</dbReference>
<evidence type="ECO:0000256" key="3">
    <source>
        <dbReference type="ARBA" id="ARBA00022833"/>
    </source>
</evidence>
<dbReference type="GO" id="GO:0003677">
    <property type="term" value="F:DNA binding"/>
    <property type="evidence" value="ECO:0007669"/>
    <property type="project" value="UniProtKB-KW"/>
</dbReference>
<dbReference type="SUPFAM" id="SSF57701">
    <property type="entry name" value="Zn2/Cys6 DNA-binding domain"/>
    <property type="match status" value="1"/>
</dbReference>
<evidence type="ECO:0000256" key="4">
    <source>
        <dbReference type="ARBA" id="ARBA00023015"/>
    </source>
</evidence>
<dbReference type="GO" id="GO:0005634">
    <property type="term" value="C:nucleus"/>
    <property type="evidence" value="ECO:0007669"/>
    <property type="project" value="UniProtKB-SubCell"/>
</dbReference>
<keyword evidence="2" id="KW-0479">Metal-binding</keyword>
<feature type="domain" description="Zn(2)-C6 fungal-type" evidence="10">
    <location>
        <begin position="22"/>
        <end position="52"/>
    </location>
</feature>
<dbReference type="SMART" id="SM00906">
    <property type="entry name" value="Fungal_trans"/>
    <property type="match status" value="1"/>
</dbReference>
<dbReference type="Pfam" id="PF00172">
    <property type="entry name" value="Zn_clus"/>
    <property type="match status" value="1"/>
</dbReference>
<feature type="coiled-coil region" evidence="8">
    <location>
        <begin position="66"/>
        <end position="93"/>
    </location>
</feature>
<proteinExistence type="predicted"/>
<feature type="region of interest" description="Disordered" evidence="9">
    <location>
        <begin position="657"/>
        <end position="678"/>
    </location>
</feature>
<name>A0A3N4IYR5_9PEZI</name>
<keyword evidence="12" id="KW-1185">Reference proteome</keyword>
<dbReference type="PANTHER" id="PTHR46910:SF12">
    <property type="entry name" value="REGULATORY PROTEIN CAT8"/>
    <property type="match status" value="1"/>
</dbReference>
<keyword evidence="4" id="KW-0805">Transcription regulation</keyword>
<dbReference type="CDD" id="cd15485">
    <property type="entry name" value="ZIP_Cat8"/>
    <property type="match status" value="1"/>
</dbReference>